<sequence>MKPLKIDRIIFLLMIFMTIAACNRDEDSVLLKFLGTYQVNDSCGYTNTAYSMEISVKNENTKEIYLKNFGGYGSTVSARVSDDNPDHIIINTNADNLHITGEGVINNERTRIVFTYETSNNGVSVSCSSEANK</sequence>
<comment type="caution">
    <text evidence="2">The sequence shown here is derived from an EMBL/GenBank/DDBJ whole genome shotgun (WGS) entry which is preliminary data.</text>
</comment>
<evidence type="ECO:0008006" key="4">
    <source>
        <dbReference type="Google" id="ProtNLM"/>
    </source>
</evidence>
<dbReference type="Proteomes" id="UP000321863">
    <property type="component" value="Unassembled WGS sequence"/>
</dbReference>
<evidence type="ECO:0000256" key="1">
    <source>
        <dbReference type="SAM" id="SignalP"/>
    </source>
</evidence>
<feature type="signal peptide" evidence="1">
    <location>
        <begin position="1"/>
        <end position="20"/>
    </location>
</feature>
<gene>
    <name evidence="2" type="ORF">CHA01nite_24140</name>
</gene>
<accession>A0A511YNA0</accession>
<proteinExistence type="predicted"/>
<keyword evidence="3" id="KW-1185">Reference proteome</keyword>
<dbReference type="OrthoDB" id="1263836at2"/>
<dbReference type="AlphaFoldDB" id="A0A511YNA0"/>
<reference evidence="2 3" key="1">
    <citation type="submission" date="2019-07" db="EMBL/GenBank/DDBJ databases">
        <title>Whole genome shotgun sequence of Chryseobacterium hagamense NBRC 105253.</title>
        <authorList>
            <person name="Hosoyama A."/>
            <person name="Uohara A."/>
            <person name="Ohji S."/>
            <person name="Ichikawa N."/>
        </authorList>
    </citation>
    <scope>NUCLEOTIDE SEQUENCE [LARGE SCALE GENOMIC DNA]</scope>
    <source>
        <strain evidence="2 3">NBRC 105253</strain>
    </source>
</reference>
<evidence type="ECO:0000313" key="2">
    <source>
        <dbReference type="EMBL" id="GEN76674.1"/>
    </source>
</evidence>
<organism evidence="2 3">
    <name type="scientific">Chryseobacterium hagamense</name>
    <dbReference type="NCBI Taxonomy" id="395935"/>
    <lineage>
        <taxon>Bacteria</taxon>
        <taxon>Pseudomonadati</taxon>
        <taxon>Bacteroidota</taxon>
        <taxon>Flavobacteriia</taxon>
        <taxon>Flavobacteriales</taxon>
        <taxon>Weeksellaceae</taxon>
        <taxon>Chryseobacterium group</taxon>
        <taxon>Chryseobacterium</taxon>
    </lineage>
</organism>
<name>A0A511YNA0_9FLAO</name>
<dbReference type="PROSITE" id="PS51257">
    <property type="entry name" value="PROKAR_LIPOPROTEIN"/>
    <property type="match status" value="1"/>
</dbReference>
<protein>
    <recommendedName>
        <fullName evidence="4">Lipoprotein</fullName>
    </recommendedName>
</protein>
<dbReference type="RefSeq" id="WP_146941709.1">
    <property type="nucleotide sequence ID" value="NZ_BJYJ01000013.1"/>
</dbReference>
<feature type="chain" id="PRO_5022217381" description="Lipoprotein" evidence="1">
    <location>
        <begin position="21"/>
        <end position="133"/>
    </location>
</feature>
<keyword evidence="1" id="KW-0732">Signal</keyword>
<dbReference type="EMBL" id="BJYJ01000013">
    <property type="protein sequence ID" value="GEN76674.1"/>
    <property type="molecule type" value="Genomic_DNA"/>
</dbReference>
<evidence type="ECO:0000313" key="3">
    <source>
        <dbReference type="Proteomes" id="UP000321863"/>
    </source>
</evidence>